<keyword evidence="2 5" id="KW-0812">Transmembrane</keyword>
<feature type="domain" description="G-protein coupled receptors family 2 profile 2" evidence="6">
    <location>
        <begin position="1"/>
        <end position="125"/>
    </location>
</feature>
<evidence type="ECO:0000256" key="1">
    <source>
        <dbReference type="ARBA" id="ARBA00004141"/>
    </source>
</evidence>
<evidence type="ECO:0000256" key="2">
    <source>
        <dbReference type="ARBA" id="ARBA00022692"/>
    </source>
</evidence>
<dbReference type="GO" id="GO:0007188">
    <property type="term" value="P:adenylate cyclase-modulating G protein-coupled receptor signaling pathway"/>
    <property type="evidence" value="ECO:0007669"/>
    <property type="project" value="TreeGrafter"/>
</dbReference>
<organism evidence="7 8">
    <name type="scientific">Romanomermis culicivorax</name>
    <name type="common">Nematode worm</name>
    <dbReference type="NCBI Taxonomy" id="13658"/>
    <lineage>
        <taxon>Eukaryota</taxon>
        <taxon>Metazoa</taxon>
        <taxon>Ecdysozoa</taxon>
        <taxon>Nematoda</taxon>
        <taxon>Enoplea</taxon>
        <taxon>Dorylaimia</taxon>
        <taxon>Mermithida</taxon>
        <taxon>Mermithoidea</taxon>
        <taxon>Mermithidae</taxon>
        <taxon>Romanomermis</taxon>
    </lineage>
</organism>
<dbReference type="PANTHER" id="PTHR45620">
    <property type="entry name" value="PDF RECEPTOR-LIKE PROTEIN-RELATED"/>
    <property type="match status" value="1"/>
</dbReference>
<dbReference type="PROSITE" id="PS50261">
    <property type="entry name" value="G_PROTEIN_RECEP_F2_4"/>
    <property type="match status" value="1"/>
</dbReference>
<keyword evidence="4 5" id="KW-0472">Membrane</keyword>
<dbReference type="PANTHER" id="PTHR45620:SF42">
    <property type="entry name" value="G-PROTEIN COUPLED RECEPTOR SEB-2"/>
    <property type="match status" value="1"/>
</dbReference>
<evidence type="ECO:0000259" key="6">
    <source>
        <dbReference type="PROSITE" id="PS50261"/>
    </source>
</evidence>
<keyword evidence="3 5" id="KW-1133">Transmembrane helix</keyword>
<dbReference type="WBParaSite" id="nRc.2.0.1.t12620-RA">
    <property type="protein sequence ID" value="nRc.2.0.1.t12620-RA"/>
    <property type="gene ID" value="nRc.2.0.1.g12620"/>
</dbReference>
<name>A0A915IEK6_ROMCU</name>
<proteinExistence type="predicted"/>
<keyword evidence="7" id="KW-1185">Reference proteome</keyword>
<evidence type="ECO:0000256" key="4">
    <source>
        <dbReference type="ARBA" id="ARBA00023136"/>
    </source>
</evidence>
<dbReference type="GO" id="GO:0007166">
    <property type="term" value="P:cell surface receptor signaling pathway"/>
    <property type="evidence" value="ECO:0007669"/>
    <property type="project" value="InterPro"/>
</dbReference>
<dbReference type="Pfam" id="PF00002">
    <property type="entry name" value="7tm_2"/>
    <property type="match status" value="1"/>
</dbReference>
<evidence type="ECO:0000256" key="3">
    <source>
        <dbReference type="ARBA" id="ARBA00022989"/>
    </source>
</evidence>
<dbReference type="GO" id="GO:0005886">
    <property type="term" value="C:plasma membrane"/>
    <property type="evidence" value="ECO:0007669"/>
    <property type="project" value="TreeGrafter"/>
</dbReference>
<feature type="transmembrane region" description="Helical" evidence="5">
    <location>
        <begin position="77"/>
        <end position="96"/>
    </location>
</feature>
<accession>A0A915IEK6</accession>
<dbReference type="AlphaFoldDB" id="A0A915IEK6"/>
<evidence type="ECO:0000313" key="8">
    <source>
        <dbReference type="WBParaSite" id="nRc.2.0.1.t12620-RA"/>
    </source>
</evidence>
<dbReference type="InterPro" id="IPR017981">
    <property type="entry name" value="GPCR_2-like_7TM"/>
</dbReference>
<evidence type="ECO:0000313" key="7">
    <source>
        <dbReference type="Proteomes" id="UP000887565"/>
    </source>
</evidence>
<dbReference type="Gene3D" id="1.20.1070.10">
    <property type="entry name" value="Rhodopsin 7-helix transmembrane proteins"/>
    <property type="match status" value="1"/>
</dbReference>
<feature type="transmembrane region" description="Helical" evidence="5">
    <location>
        <begin position="108"/>
        <end position="126"/>
    </location>
</feature>
<sequence length="139" mass="16135">FPAVPTIIYAILRYILDDEKCWLGSNIVWIEWVTYGPCIASLALNFLLMVSIIRVLITKLTHSPANEPAQYRKAVRATLVLLPLFGCHFFLTIYKFEHLLWYEILNKLLDGFQGLFVATIICFTHGENKKSQTYNYFKI</sequence>
<dbReference type="InterPro" id="IPR000832">
    <property type="entry name" value="GPCR_2_secretin-like"/>
</dbReference>
<feature type="transmembrane region" description="Helical" evidence="5">
    <location>
        <begin position="32"/>
        <end position="57"/>
    </location>
</feature>
<dbReference type="InterPro" id="IPR050332">
    <property type="entry name" value="GPCR_2"/>
</dbReference>
<dbReference type="OMA" id="RWAYENT"/>
<dbReference type="GO" id="GO:0008528">
    <property type="term" value="F:G protein-coupled peptide receptor activity"/>
    <property type="evidence" value="ECO:0007669"/>
    <property type="project" value="TreeGrafter"/>
</dbReference>
<dbReference type="PRINTS" id="PR00249">
    <property type="entry name" value="GPCRSECRETIN"/>
</dbReference>
<reference evidence="8" key="1">
    <citation type="submission" date="2022-11" db="UniProtKB">
        <authorList>
            <consortium name="WormBaseParasite"/>
        </authorList>
    </citation>
    <scope>IDENTIFICATION</scope>
</reference>
<dbReference type="Proteomes" id="UP000887565">
    <property type="component" value="Unplaced"/>
</dbReference>
<comment type="subcellular location">
    <subcellularLocation>
        <location evidence="1">Membrane</location>
        <topology evidence="1">Multi-pass membrane protein</topology>
    </subcellularLocation>
</comment>
<evidence type="ECO:0000256" key="5">
    <source>
        <dbReference type="SAM" id="Phobius"/>
    </source>
</evidence>
<protein>
    <submittedName>
        <fullName evidence="8">G-protein coupled receptors family 2 profile 2 domain-containing protein</fullName>
    </submittedName>
</protein>